<protein>
    <recommendedName>
        <fullName evidence="4">SH3 domain-containing protein</fullName>
    </recommendedName>
</protein>
<accession>A0ABP7TAH5</accession>
<proteinExistence type="predicted"/>
<dbReference type="RefSeq" id="WP_344880496.1">
    <property type="nucleotide sequence ID" value="NZ_BAABAL010000018.1"/>
</dbReference>
<organism evidence="2 3">
    <name type="scientific">Allokutzneria multivorans</name>
    <dbReference type="NCBI Taxonomy" id="1142134"/>
    <lineage>
        <taxon>Bacteria</taxon>
        <taxon>Bacillati</taxon>
        <taxon>Actinomycetota</taxon>
        <taxon>Actinomycetes</taxon>
        <taxon>Pseudonocardiales</taxon>
        <taxon>Pseudonocardiaceae</taxon>
        <taxon>Allokutzneria</taxon>
    </lineage>
</organism>
<gene>
    <name evidence="2" type="ORF">GCM10022247_54520</name>
</gene>
<feature type="signal peptide" evidence="1">
    <location>
        <begin position="1"/>
        <end position="22"/>
    </location>
</feature>
<comment type="caution">
    <text evidence="2">The sequence shown here is derived from an EMBL/GenBank/DDBJ whole genome shotgun (WGS) entry which is preliminary data.</text>
</comment>
<evidence type="ECO:0000313" key="3">
    <source>
        <dbReference type="Proteomes" id="UP001501747"/>
    </source>
</evidence>
<dbReference type="Proteomes" id="UP001501747">
    <property type="component" value="Unassembled WGS sequence"/>
</dbReference>
<keyword evidence="3" id="KW-1185">Reference proteome</keyword>
<keyword evidence="1" id="KW-0732">Signal</keyword>
<evidence type="ECO:0000313" key="2">
    <source>
        <dbReference type="EMBL" id="GAA4023286.1"/>
    </source>
</evidence>
<evidence type="ECO:0008006" key="4">
    <source>
        <dbReference type="Google" id="ProtNLM"/>
    </source>
</evidence>
<evidence type="ECO:0000256" key="1">
    <source>
        <dbReference type="SAM" id="SignalP"/>
    </source>
</evidence>
<feature type="chain" id="PRO_5046260887" description="SH3 domain-containing protein" evidence="1">
    <location>
        <begin position="23"/>
        <end position="95"/>
    </location>
</feature>
<sequence length="95" mass="9948">MRTFALVAASVALLGAAPQAQAASGVPGRFIADTDIVAAPGGAVVGKGWNGQRVTINCQAPDRNWWHLNAPGAVGWVWQPGQVLREYGTPDPRIC</sequence>
<name>A0ABP7TAH5_9PSEU</name>
<dbReference type="EMBL" id="BAABAL010000018">
    <property type="protein sequence ID" value="GAA4023286.1"/>
    <property type="molecule type" value="Genomic_DNA"/>
</dbReference>
<reference evidence="3" key="1">
    <citation type="journal article" date="2019" name="Int. J. Syst. Evol. Microbiol.">
        <title>The Global Catalogue of Microorganisms (GCM) 10K type strain sequencing project: providing services to taxonomists for standard genome sequencing and annotation.</title>
        <authorList>
            <consortium name="The Broad Institute Genomics Platform"/>
            <consortium name="The Broad Institute Genome Sequencing Center for Infectious Disease"/>
            <person name="Wu L."/>
            <person name="Ma J."/>
        </authorList>
    </citation>
    <scope>NUCLEOTIDE SEQUENCE [LARGE SCALE GENOMIC DNA]</scope>
    <source>
        <strain evidence="3">JCM 17342</strain>
    </source>
</reference>